<evidence type="ECO:0000256" key="1">
    <source>
        <dbReference type="SAM" id="Phobius"/>
    </source>
</evidence>
<gene>
    <name evidence="2" type="ORF">DU506_17880</name>
</gene>
<proteinExistence type="predicted"/>
<comment type="caution">
    <text evidence="2">The sequence shown here is derived from an EMBL/GenBank/DDBJ whole genome shotgun (WGS) entry which is preliminary data.</text>
</comment>
<evidence type="ECO:0000313" key="2">
    <source>
        <dbReference type="EMBL" id="RCV86750.1"/>
    </source>
</evidence>
<feature type="transmembrane region" description="Helical" evidence="1">
    <location>
        <begin position="24"/>
        <end position="50"/>
    </location>
</feature>
<feature type="transmembrane region" description="Helical" evidence="1">
    <location>
        <begin position="70"/>
        <end position="97"/>
    </location>
</feature>
<keyword evidence="1" id="KW-0812">Transmembrane</keyword>
<dbReference type="EMBL" id="QPIJ01000060">
    <property type="protein sequence ID" value="RCV86750.1"/>
    <property type="molecule type" value="Genomic_DNA"/>
</dbReference>
<keyword evidence="3" id="KW-1185">Reference proteome</keyword>
<reference evidence="2 3" key="1">
    <citation type="submission" date="2018-07" db="EMBL/GenBank/DDBJ databases">
        <title>Halomonas rutogse sp. nov., isolated from Lake TangqianCo on Tibetan Plateau.</title>
        <authorList>
            <person name="Lu H."/>
            <person name="Xing P."/>
            <person name="Wu Q."/>
        </authorList>
    </citation>
    <scope>NUCLEOTIDE SEQUENCE [LARGE SCALE GENOMIC DNA]</scope>
    <source>
        <strain evidence="2 3">TQ8S</strain>
    </source>
</reference>
<dbReference type="Proteomes" id="UP000253204">
    <property type="component" value="Unassembled WGS sequence"/>
</dbReference>
<protein>
    <submittedName>
        <fullName evidence="2">Uncharacterized protein</fullName>
    </submittedName>
</protein>
<accession>A0A368TQ86</accession>
<organism evidence="2 3">
    <name type="scientific">Vreelandella rituensis</name>
    <dbReference type="NCBI Taxonomy" id="2282306"/>
    <lineage>
        <taxon>Bacteria</taxon>
        <taxon>Pseudomonadati</taxon>
        <taxon>Pseudomonadota</taxon>
        <taxon>Gammaproteobacteria</taxon>
        <taxon>Oceanospirillales</taxon>
        <taxon>Halomonadaceae</taxon>
        <taxon>Vreelandella</taxon>
    </lineage>
</organism>
<keyword evidence="1" id="KW-1133">Transmembrane helix</keyword>
<keyword evidence="1" id="KW-0472">Membrane</keyword>
<dbReference type="AlphaFoldDB" id="A0A368TQ86"/>
<sequence length="99" mass="10207">MLTPAQDSPERWIKMWIPKPRRQVATVVVPMAGLVMVGVPEAMALAAVAMEELTTMTLTMTSPWGLTAALAAPALAATVPGPVLVATAAQLAVAGMLGQ</sequence>
<name>A0A368TQ86_9GAMM</name>
<evidence type="ECO:0000313" key="3">
    <source>
        <dbReference type="Proteomes" id="UP000253204"/>
    </source>
</evidence>